<dbReference type="Proteomes" id="UP000053029">
    <property type="component" value="Unassembled WGS sequence"/>
</dbReference>
<proteinExistence type="inferred from homology"/>
<comment type="cofactor">
    <cofactor evidence="1">
        <name>FAD</name>
        <dbReference type="ChEBI" id="CHEBI:57692"/>
    </cofactor>
</comment>
<dbReference type="SUPFAM" id="SSF51905">
    <property type="entry name" value="FAD/NAD(P)-binding domain"/>
    <property type="match status" value="2"/>
</dbReference>
<dbReference type="VEuPathDB" id="FungiDB:Z517_06836"/>
<sequence length="583" mass="65751">MSSTSVSTGLWAKYPAINQVKRTLKVVCIGAGASGLLVAYKLQKHFDNLDLTIFEKNPDISGTWFENRYPGCACDVPAHCYTFSFEPKPDWNANYASSWEIHRYFTDFATKYRLGRFIKLNHKVVGAIWSVDRAEWDVCVEDLTTRKNFTVSCHCLVNAGGILNVWKYPPIPGLLDKFQGTVVHSAAFPEDLDVNGKVVGLIGNGSSGIQILPAIAPQVAQLKTFIREATWVSPPAGEEFRTYSDEDKARFASDPDLHLQVRKHAEEVMNSQFSLFHRSSEAQNQIRAYMVSEMKRKINNAKLEKVLIPEWSVGCRRLTPGPNYLESLSRDNVEVAFGEITHVSEKGPVLDDGSEHPVEVLICATGFDTTFKPRFPLVGDSGKELASEWKDEPEGYLGIAVPGYQNYFMLLGPNCPAGNGPLLIAVEAQVDYLVKMLSRFQKENWSSFEVKVEPTKDFNEWKNEYMKLTIWTEECRSWYKSGSTSGNVVALWPGSTLHYLEAVKDVRWEDWDIKHQPGHNRWEFLGNGHSTAEARTRDLSYYIRQYDDEPVDPCLKATSQTEEAASAKSSGPVMFERPLETKL</sequence>
<dbReference type="Pfam" id="PF13450">
    <property type="entry name" value="NAD_binding_8"/>
    <property type="match status" value="1"/>
</dbReference>
<evidence type="ECO:0000313" key="4">
    <source>
        <dbReference type="Proteomes" id="UP000053029"/>
    </source>
</evidence>
<protein>
    <recommendedName>
        <fullName evidence="5">FAD/NAD(P)-binding domain-containing protein</fullName>
    </recommendedName>
</protein>
<evidence type="ECO:0008006" key="5">
    <source>
        <dbReference type="Google" id="ProtNLM"/>
    </source>
</evidence>
<dbReference type="InterPro" id="IPR036188">
    <property type="entry name" value="FAD/NAD-bd_sf"/>
</dbReference>
<dbReference type="PANTHER" id="PTHR42877:SF8">
    <property type="entry name" value="MONOOXYGENASE"/>
    <property type="match status" value="1"/>
</dbReference>
<accession>A0A0D2DQW6</accession>
<dbReference type="PANTHER" id="PTHR42877">
    <property type="entry name" value="L-ORNITHINE N(5)-MONOOXYGENASE-RELATED"/>
    <property type="match status" value="1"/>
</dbReference>
<gene>
    <name evidence="3" type="ORF">Z517_06836</name>
</gene>
<dbReference type="EMBL" id="KN846972">
    <property type="protein sequence ID" value="KIW80221.1"/>
    <property type="molecule type" value="Genomic_DNA"/>
</dbReference>
<evidence type="ECO:0000256" key="2">
    <source>
        <dbReference type="ARBA" id="ARBA00010139"/>
    </source>
</evidence>
<dbReference type="HOGENOM" id="CLU_006937_6_1_1"/>
<dbReference type="Gene3D" id="3.50.50.60">
    <property type="entry name" value="FAD/NAD(P)-binding domain"/>
    <property type="match status" value="2"/>
</dbReference>
<dbReference type="OrthoDB" id="74360at2759"/>
<name>A0A0D2DQW6_9EURO</name>
<keyword evidence="4" id="KW-1185">Reference proteome</keyword>
<evidence type="ECO:0000256" key="1">
    <source>
        <dbReference type="ARBA" id="ARBA00001974"/>
    </source>
</evidence>
<dbReference type="AlphaFoldDB" id="A0A0D2DQW6"/>
<dbReference type="GeneID" id="25306326"/>
<dbReference type="RefSeq" id="XP_013284029.1">
    <property type="nucleotide sequence ID" value="XM_013428575.1"/>
</dbReference>
<evidence type="ECO:0000313" key="3">
    <source>
        <dbReference type="EMBL" id="KIW80221.1"/>
    </source>
</evidence>
<organism evidence="3 4">
    <name type="scientific">Fonsecaea pedrosoi CBS 271.37</name>
    <dbReference type="NCBI Taxonomy" id="1442368"/>
    <lineage>
        <taxon>Eukaryota</taxon>
        <taxon>Fungi</taxon>
        <taxon>Dikarya</taxon>
        <taxon>Ascomycota</taxon>
        <taxon>Pezizomycotina</taxon>
        <taxon>Eurotiomycetes</taxon>
        <taxon>Chaetothyriomycetidae</taxon>
        <taxon>Chaetothyriales</taxon>
        <taxon>Herpotrichiellaceae</taxon>
        <taxon>Fonsecaea</taxon>
    </lineage>
</organism>
<dbReference type="InterPro" id="IPR051209">
    <property type="entry name" value="FAD-bind_Monooxygenase_sf"/>
</dbReference>
<comment type="similarity">
    <text evidence="2">Belongs to the FAD-binding monooxygenase family.</text>
</comment>
<reference evidence="3 4" key="1">
    <citation type="submission" date="2015-01" db="EMBL/GenBank/DDBJ databases">
        <title>The Genome Sequence of Fonsecaea pedrosoi CBS 271.37.</title>
        <authorList>
            <consortium name="The Broad Institute Genomics Platform"/>
            <person name="Cuomo C."/>
            <person name="de Hoog S."/>
            <person name="Gorbushina A."/>
            <person name="Stielow B."/>
            <person name="Teixiera M."/>
            <person name="Abouelleil A."/>
            <person name="Chapman S.B."/>
            <person name="Priest M."/>
            <person name="Young S.K."/>
            <person name="Wortman J."/>
            <person name="Nusbaum C."/>
            <person name="Birren B."/>
        </authorList>
    </citation>
    <scope>NUCLEOTIDE SEQUENCE [LARGE SCALE GENOMIC DNA]</scope>
    <source>
        <strain evidence="3 4">CBS 271.37</strain>
    </source>
</reference>